<keyword evidence="3" id="KW-1185">Reference proteome</keyword>
<dbReference type="AlphaFoldDB" id="A0A7W8QNR8"/>
<dbReference type="Pfam" id="PF01738">
    <property type="entry name" value="DLH"/>
    <property type="match status" value="1"/>
</dbReference>
<dbReference type="InterPro" id="IPR029058">
    <property type="entry name" value="AB_hydrolase_fold"/>
</dbReference>
<accession>A0A7W8QNR8</accession>
<protein>
    <submittedName>
        <fullName evidence="2">Dienelactone hydrolase</fullName>
    </submittedName>
</protein>
<evidence type="ECO:0000313" key="3">
    <source>
        <dbReference type="Proteomes" id="UP000572635"/>
    </source>
</evidence>
<dbReference type="EMBL" id="JACHDB010000001">
    <property type="protein sequence ID" value="MBB5433155.1"/>
    <property type="molecule type" value="Genomic_DNA"/>
</dbReference>
<organism evidence="2 3">
    <name type="scientific">Nocardiopsis composta</name>
    <dbReference type="NCBI Taxonomy" id="157465"/>
    <lineage>
        <taxon>Bacteria</taxon>
        <taxon>Bacillati</taxon>
        <taxon>Actinomycetota</taxon>
        <taxon>Actinomycetes</taxon>
        <taxon>Streptosporangiales</taxon>
        <taxon>Nocardiopsidaceae</taxon>
        <taxon>Nocardiopsis</taxon>
    </lineage>
</organism>
<keyword evidence="2" id="KW-0378">Hydrolase</keyword>
<proteinExistence type="predicted"/>
<dbReference type="InterPro" id="IPR002925">
    <property type="entry name" value="Dienelactn_hydro"/>
</dbReference>
<dbReference type="SUPFAM" id="SSF53474">
    <property type="entry name" value="alpha/beta-Hydrolases"/>
    <property type="match status" value="1"/>
</dbReference>
<sequence>MADHDLSGFERTTFTHGGTTRKVLRRGTGPAVVVMAEIPGITPKVLEFAERVAAIGCTAVLPVLFGTPGRDPNPAAHGWLRSGAYTASTVAKVCVSREFTLLATGRSSPVVGWLRALAAAEHQRCGGPGVGAVGMCLTGGFALAMAVDDRLLAPVLSQPSLPLAVTARRRARIDVSAEELAVVKDRCANGGLRVLGMRFRGDRLVPGDRFAALRRELGDAFTAVELDDADANPDGLISPHSVLTEHLIDEPGQPTRDALDQVLDLFRDRLLSDRGAAAGVRSGLGVPAAEAGSPPGR</sequence>
<name>A0A7W8QNR8_9ACTN</name>
<gene>
    <name evidence="2" type="ORF">HDA36_003239</name>
</gene>
<comment type="caution">
    <text evidence="2">The sequence shown here is derived from an EMBL/GenBank/DDBJ whole genome shotgun (WGS) entry which is preliminary data.</text>
</comment>
<evidence type="ECO:0000259" key="1">
    <source>
        <dbReference type="Pfam" id="PF01738"/>
    </source>
</evidence>
<dbReference type="Proteomes" id="UP000572635">
    <property type="component" value="Unassembled WGS sequence"/>
</dbReference>
<dbReference type="Gene3D" id="3.40.50.1820">
    <property type="entry name" value="alpha/beta hydrolase"/>
    <property type="match status" value="1"/>
</dbReference>
<feature type="domain" description="Dienelactone hydrolase" evidence="1">
    <location>
        <begin position="29"/>
        <end position="151"/>
    </location>
</feature>
<dbReference type="RefSeq" id="WP_246528260.1">
    <property type="nucleotide sequence ID" value="NZ_BAAAJD010000067.1"/>
</dbReference>
<reference evidence="2 3" key="1">
    <citation type="submission" date="2020-08" db="EMBL/GenBank/DDBJ databases">
        <title>Sequencing the genomes of 1000 actinobacteria strains.</title>
        <authorList>
            <person name="Klenk H.-P."/>
        </authorList>
    </citation>
    <scope>NUCLEOTIDE SEQUENCE [LARGE SCALE GENOMIC DNA]</scope>
    <source>
        <strain evidence="2 3">DSM 44551</strain>
    </source>
</reference>
<dbReference type="GO" id="GO:0016787">
    <property type="term" value="F:hydrolase activity"/>
    <property type="evidence" value="ECO:0007669"/>
    <property type="project" value="UniProtKB-KW"/>
</dbReference>
<evidence type="ECO:0000313" key="2">
    <source>
        <dbReference type="EMBL" id="MBB5433155.1"/>
    </source>
</evidence>